<accession>A0A9D1J7K9</accession>
<sequence>MKYLNPEVFYGSAANNVDAARAEYKNYLAKIVKKIPNQLVKLMSNDGLPVEDLFQDFVISNFAVKLNSLRGKATRDVCTLSVKKANVVYTLSFYDVSSVKIVKTEVDLVPEWSKSMLGEVLLCEIGVDDGNTFEIFTSRNYLIGFTYGKLRVKKTVTK</sequence>
<dbReference type="Proteomes" id="UP000824200">
    <property type="component" value="Unassembled WGS sequence"/>
</dbReference>
<reference evidence="1" key="2">
    <citation type="journal article" date="2021" name="PeerJ">
        <title>Extensive microbial diversity within the chicken gut microbiome revealed by metagenomics and culture.</title>
        <authorList>
            <person name="Gilroy R."/>
            <person name="Ravi A."/>
            <person name="Getino M."/>
            <person name="Pursley I."/>
            <person name="Horton D.L."/>
            <person name="Alikhan N.F."/>
            <person name="Baker D."/>
            <person name="Gharbi K."/>
            <person name="Hall N."/>
            <person name="Watson M."/>
            <person name="Adriaenssens E.M."/>
            <person name="Foster-Nyarko E."/>
            <person name="Jarju S."/>
            <person name="Secka A."/>
            <person name="Antonio M."/>
            <person name="Oren A."/>
            <person name="Chaudhuri R.R."/>
            <person name="La Ragione R."/>
            <person name="Hildebrand F."/>
            <person name="Pallen M.J."/>
        </authorList>
    </citation>
    <scope>NUCLEOTIDE SEQUENCE</scope>
    <source>
        <strain evidence="1">CHK121-14286</strain>
    </source>
</reference>
<organism evidence="1 2">
    <name type="scientific">Candidatus Fimimonas gallinarum</name>
    <dbReference type="NCBI Taxonomy" id="2840821"/>
    <lineage>
        <taxon>Bacteria</taxon>
        <taxon>Pseudomonadati</taxon>
        <taxon>Myxococcota</taxon>
        <taxon>Myxococcia</taxon>
        <taxon>Myxococcales</taxon>
        <taxon>Cystobacterineae</taxon>
        <taxon>Myxococcaceae</taxon>
        <taxon>Myxococcaceae incertae sedis</taxon>
        <taxon>Candidatus Fimimonas</taxon>
    </lineage>
</organism>
<protein>
    <submittedName>
        <fullName evidence="1">Uncharacterized protein</fullName>
    </submittedName>
</protein>
<dbReference type="EMBL" id="DVHL01000011">
    <property type="protein sequence ID" value="HIR65498.1"/>
    <property type="molecule type" value="Genomic_DNA"/>
</dbReference>
<reference evidence="1" key="1">
    <citation type="submission" date="2020-10" db="EMBL/GenBank/DDBJ databases">
        <authorList>
            <person name="Gilroy R."/>
        </authorList>
    </citation>
    <scope>NUCLEOTIDE SEQUENCE</scope>
    <source>
        <strain evidence="1">CHK121-14286</strain>
    </source>
</reference>
<evidence type="ECO:0000313" key="1">
    <source>
        <dbReference type="EMBL" id="HIR65498.1"/>
    </source>
</evidence>
<dbReference type="AlphaFoldDB" id="A0A9D1J7K9"/>
<evidence type="ECO:0000313" key="2">
    <source>
        <dbReference type="Proteomes" id="UP000824200"/>
    </source>
</evidence>
<name>A0A9D1J7K9_9BACT</name>
<gene>
    <name evidence="1" type="ORF">IAC95_01205</name>
</gene>
<proteinExistence type="predicted"/>
<comment type="caution">
    <text evidence="1">The sequence shown here is derived from an EMBL/GenBank/DDBJ whole genome shotgun (WGS) entry which is preliminary data.</text>
</comment>